<dbReference type="GO" id="GO:0006955">
    <property type="term" value="P:immune response"/>
    <property type="evidence" value="ECO:0007669"/>
    <property type="project" value="InterPro"/>
</dbReference>
<dbReference type="GO" id="GO:2001046">
    <property type="term" value="P:positive regulation of integrin-mediated signaling pathway"/>
    <property type="evidence" value="ECO:0007669"/>
    <property type="project" value="Ensembl"/>
</dbReference>
<feature type="compositionally biased region" description="Basic residues" evidence="8">
    <location>
        <begin position="391"/>
        <end position="404"/>
    </location>
</feature>
<evidence type="ECO:0000256" key="9">
    <source>
        <dbReference type="SAM" id="SignalP"/>
    </source>
</evidence>
<name>A0A7N9D586_MACFA</name>
<dbReference type="InterPro" id="IPR018487">
    <property type="entry name" value="Hemopexin-like_repeat"/>
</dbReference>
<keyword evidence="6" id="KW-0325">Glycoprotein</keyword>
<evidence type="ECO:0000313" key="12">
    <source>
        <dbReference type="Proteomes" id="UP000233100"/>
    </source>
</evidence>
<keyword evidence="12" id="KW-1185">Reference proteome</keyword>
<dbReference type="Gene3D" id="4.10.410.20">
    <property type="match status" value="1"/>
</dbReference>
<dbReference type="GO" id="GO:0061302">
    <property type="term" value="P:smooth muscle cell-matrix adhesion"/>
    <property type="evidence" value="ECO:0007669"/>
    <property type="project" value="Ensembl"/>
</dbReference>
<reference evidence="11" key="3">
    <citation type="submission" date="2025-09" db="UniProtKB">
        <authorList>
            <consortium name="Ensembl"/>
        </authorList>
    </citation>
    <scope>IDENTIFICATION</scope>
</reference>
<evidence type="ECO:0000256" key="2">
    <source>
        <dbReference type="ARBA" id="ARBA00022525"/>
    </source>
</evidence>
<reference evidence="11" key="2">
    <citation type="submission" date="2025-08" db="UniProtKB">
        <authorList>
            <consortium name="Ensembl"/>
        </authorList>
    </citation>
    <scope>IDENTIFICATION</scope>
</reference>
<dbReference type="GO" id="GO:0010811">
    <property type="term" value="P:positive regulation of cell-substrate adhesion"/>
    <property type="evidence" value="ECO:0007669"/>
    <property type="project" value="Ensembl"/>
</dbReference>
<dbReference type="AlphaFoldDB" id="A0A7N9D586"/>
<feature type="repeat" description="Hemopexin" evidence="7">
    <location>
        <begin position="446"/>
        <end position="499"/>
    </location>
</feature>
<feature type="signal peptide" evidence="9">
    <location>
        <begin position="1"/>
        <end position="19"/>
    </location>
</feature>
<dbReference type="GO" id="GO:0007229">
    <property type="term" value="P:integrin-mediated signaling pathway"/>
    <property type="evidence" value="ECO:0007669"/>
    <property type="project" value="Ensembl"/>
</dbReference>
<evidence type="ECO:0000256" key="3">
    <source>
        <dbReference type="ARBA" id="ARBA00022729"/>
    </source>
</evidence>
<dbReference type="GO" id="GO:0005783">
    <property type="term" value="C:endoplasmic reticulum"/>
    <property type="evidence" value="ECO:0007669"/>
    <property type="project" value="Ensembl"/>
</dbReference>
<keyword evidence="2" id="KW-0964">Secreted</keyword>
<dbReference type="GO" id="GO:0016477">
    <property type="term" value="P:cell migration"/>
    <property type="evidence" value="ECO:0007669"/>
    <property type="project" value="Ensembl"/>
</dbReference>
<dbReference type="InterPro" id="IPR051298">
    <property type="entry name" value="Heme_transport/Cell_adhesion"/>
</dbReference>
<dbReference type="PANTHER" id="PTHR22917:SF3">
    <property type="entry name" value="VITRONECTIN"/>
    <property type="match status" value="1"/>
</dbReference>
<dbReference type="PROSITE" id="PS50958">
    <property type="entry name" value="SMB_2"/>
    <property type="match status" value="1"/>
</dbReference>
<protein>
    <submittedName>
        <fullName evidence="11">Vitronectin</fullName>
    </submittedName>
</protein>
<dbReference type="FunFam" id="2.110.10.10:FF:000025">
    <property type="entry name" value="Vitronectin"/>
    <property type="match status" value="1"/>
</dbReference>
<dbReference type="PROSITE" id="PS51642">
    <property type="entry name" value="HEMOPEXIN_2"/>
    <property type="match status" value="3"/>
</dbReference>
<evidence type="ECO:0000256" key="1">
    <source>
        <dbReference type="ARBA" id="ARBA00004613"/>
    </source>
</evidence>
<dbReference type="InterPro" id="IPR001212">
    <property type="entry name" value="Somatomedin_B_dom"/>
</dbReference>
<dbReference type="GO" id="GO:0030247">
    <property type="term" value="F:polysaccharide binding"/>
    <property type="evidence" value="ECO:0007669"/>
    <property type="project" value="InterPro"/>
</dbReference>
<proteinExistence type="predicted"/>
<feature type="region of interest" description="Disordered" evidence="8">
    <location>
        <begin position="181"/>
        <end position="200"/>
    </location>
</feature>
<dbReference type="GO" id="GO:0050840">
    <property type="term" value="F:extracellular matrix binding"/>
    <property type="evidence" value="ECO:0007669"/>
    <property type="project" value="Ensembl"/>
</dbReference>
<dbReference type="InterPro" id="IPR000585">
    <property type="entry name" value="Hemopexin-like_dom"/>
</dbReference>
<dbReference type="PRINTS" id="PR00022">
    <property type="entry name" value="SOMATOMEDINB"/>
</dbReference>
<dbReference type="PANTHER" id="PTHR22917">
    <property type="entry name" value="HEMOPEXIN DOMAIN-CONTAINING PROTEIN"/>
    <property type="match status" value="1"/>
</dbReference>
<dbReference type="GO" id="GO:0005044">
    <property type="term" value="F:scavenger receptor activity"/>
    <property type="evidence" value="ECO:0007669"/>
    <property type="project" value="InterPro"/>
</dbReference>
<dbReference type="GO" id="GO:0048260">
    <property type="term" value="P:positive regulation of receptor-mediated endocytosis"/>
    <property type="evidence" value="ECO:0007669"/>
    <property type="project" value="Ensembl"/>
</dbReference>
<dbReference type="GO" id="GO:0033627">
    <property type="term" value="P:cell adhesion mediated by integrin"/>
    <property type="evidence" value="ECO:0007669"/>
    <property type="project" value="Ensembl"/>
</dbReference>
<dbReference type="InterPro" id="IPR018486">
    <property type="entry name" value="Hemopexin_CS"/>
</dbReference>
<dbReference type="GO" id="GO:0014911">
    <property type="term" value="P:positive regulation of smooth muscle cell migration"/>
    <property type="evidence" value="ECO:0007669"/>
    <property type="project" value="Ensembl"/>
</dbReference>
<dbReference type="SUPFAM" id="SSF90188">
    <property type="entry name" value="Somatomedin B domain"/>
    <property type="match status" value="1"/>
</dbReference>
<dbReference type="FunFam" id="4.10.410.20:FF:000002">
    <property type="entry name" value="Ectonucleotide pyrophosphatase/phosphodiesterase family member 2"/>
    <property type="match status" value="1"/>
</dbReference>
<dbReference type="InterPro" id="IPR036375">
    <property type="entry name" value="Hemopexin-like_dom_sf"/>
</dbReference>
<evidence type="ECO:0000256" key="5">
    <source>
        <dbReference type="ARBA" id="ARBA00023157"/>
    </source>
</evidence>
<dbReference type="Proteomes" id="UP000233100">
    <property type="component" value="Chromosome 16"/>
</dbReference>
<keyword evidence="3 9" id="KW-0732">Signal</keyword>
<feature type="repeat" description="Hemopexin" evidence="7">
    <location>
        <begin position="277"/>
        <end position="331"/>
    </location>
</feature>
<evidence type="ECO:0000259" key="10">
    <source>
        <dbReference type="PROSITE" id="PS50958"/>
    </source>
</evidence>
<gene>
    <name evidence="11" type="primary">VTN</name>
</gene>
<dbReference type="SMART" id="SM00201">
    <property type="entry name" value="SO"/>
    <property type="match status" value="1"/>
</dbReference>
<dbReference type="GO" id="GO:0048709">
    <property type="term" value="P:oligodendrocyte differentiation"/>
    <property type="evidence" value="ECO:0007669"/>
    <property type="project" value="Ensembl"/>
</dbReference>
<feature type="repeat" description="Hemopexin" evidence="7">
    <location>
        <begin position="229"/>
        <end position="276"/>
    </location>
</feature>
<feature type="region of interest" description="Disordered" evidence="8">
    <location>
        <begin position="389"/>
        <end position="424"/>
    </location>
</feature>
<reference evidence="11 12" key="1">
    <citation type="submission" date="2013-03" db="EMBL/GenBank/DDBJ databases">
        <authorList>
            <person name="Warren W."/>
            <person name="Wilson R.K."/>
        </authorList>
    </citation>
    <scope>NUCLEOTIDE SEQUENCE</scope>
</reference>
<organism evidence="11 12">
    <name type="scientific">Macaca fascicularis</name>
    <name type="common">Crab-eating macaque</name>
    <name type="synonym">Cynomolgus monkey</name>
    <dbReference type="NCBI Taxonomy" id="9541"/>
    <lineage>
        <taxon>Eukaryota</taxon>
        <taxon>Metazoa</taxon>
        <taxon>Chordata</taxon>
        <taxon>Craniata</taxon>
        <taxon>Vertebrata</taxon>
        <taxon>Euteleostomi</taxon>
        <taxon>Mammalia</taxon>
        <taxon>Eutheria</taxon>
        <taxon>Euarchontoglires</taxon>
        <taxon>Primates</taxon>
        <taxon>Haplorrhini</taxon>
        <taxon>Catarrhini</taxon>
        <taxon>Cercopithecidae</taxon>
        <taxon>Cercopithecinae</taxon>
        <taxon>Macaca</taxon>
    </lineage>
</organism>
<dbReference type="InterPro" id="IPR020436">
    <property type="entry name" value="SMB_chordata"/>
</dbReference>
<dbReference type="Pfam" id="PF01033">
    <property type="entry name" value="Somatomedin_B"/>
    <property type="match status" value="1"/>
</dbReference>
<dbReference type="GO" id="GO:1904090">
    <property type="term" value="C:peptidase inhibitor complex"/>
    <property type="evidence" value="ECO:0007669"/>
    <property type="project" value="Ensembl"/>
</dbReference>
<dbReference type="PROSITE" id="PS00024">
    <property type="entry name" value="HEMOPEXIN"/>
    <property type="match status" value="2"/>
</dbReference>
<keyword evidence="5" id="KW-1015">Disulfide bond</keyword>
<feature type="compositionally biased region" description="Polar residues" evidence="8">
    <location>
        <begin position="88"/>
        <end position="102"/>
    </location>
</feature>
<feature type="domain" description="SMB" evidence="10">
    <location>
        <begin position="20"/>
        <end position="63"/>
    </location>
</feature>
<dbReference type="SMART" id="SM00120">
    <property type="entry name" value="HX"/>
    <property type="match status" value="4"/>
</dbReference>
<comment type="subcellular location">
    <subcellularLocation>
        <location evidence="1">Secreted</location>
    </subcellularLocation>
</comment>
<dbReference type="GO" id="GO:1900748">
    <property type="term" value="P:positive regulation of vascular endothelial growth factor signaling pathway"/>
    <property type="evidence" value="ECO:0007669"/>
    <property type="project" value="Ensembl"/>
</dbReference>
<sequence>MAPLRPLLMLALLAWVAVADQESCKGRCTEGFNADKKCQCDELCSYYQSCCTDYTAECKPQVTRGDVFTMPEDEYVTYDYGEEKNNATIHEQPEGSSPSPDLQAQPEGNPEQATVLNPEEESPAPEVGISKPEGTDSRPETLRPGTPELPAEEELCSGKPFDAFTDLKNGSLFAFRGESRAGIGDGGLPQERPRSHTTSSTVGQYCYELDEKAVRPGYPKLIRDVWGIEGPIDAAFTRINCQGKTYLFKGSQYWRFEDGVLDPDYPRNISDGFDGMPDNVDAALALPAHSYSGRERVYFFKGKRYWEYQFQHQPSQEECEGSSRSAVFEHFAVMQRDSWEDIFELLFWGRTSAGMRQPQFISRDWHGVPGQVDAAMAGRIYVSGMAPHPSLAKKQKFRRRNRKGYRSDRGHSRGRNQNSRQPSRATWRLSLFSSEESNLGANNYDDYRMDWLVPATCEPIQSVFFFSGDKYYRVNLRTRRVDAVDPPYPRSIAQYWLGCPAPGHL</sequence>
<dbReference type="Ensembl" id="ENSMFAT00000075453.1">
    <property type="protein sequence ID" value="ENSMFAP00000059767.1"/>
    <property type="gene ID" value="ENSMFAG00000033337.2"/>
</dbReference>
<feature type="chain" id="PRO_5030504463" evidence="9">
    <location>
        <begin position="20"/>
        <end position="505"/>
    </location>
</feature>
<dbReference type="Gene3D" id="2.110.10.10">
    <property type="entry name" value="Hemopexin-like domain"/>
    <property type="match status" value="2"/>
</dbReference>
<evidence type="ECO:0000256" key="6">
    <source>
        <dbReference type="ARBA" id="ARBA00023180"/>
    </source>
</evidence>
<dbReference type="Pfam" id="PF00045">
    <property type="entry name" value="Hemopexin"/>
    <property type="match status" value="3"/>
</dbReference>
<dbReference type="GO" id="GO:0030195">
    <property type="term" value="P:negative regulation of blood coagulation"/>
    <property type="evidence" value="ECO:0007669"/>
    <property type="project" value="Ensembl"/>
</dbReference>
<dbReference type="SUPFAM" id="SSF50923">
    <property type="entry name" value="Hemopexin-like domain"/>
    <property type="match status" value="1"/>
</dbReference>
<accession>A0A7N9D586</accession>
<dbReference type="GO" id="GO:0098637">
    <property type="term" value="C:protein complex involved in cell-matrix adhesion"/>
    <property type="evidence" value="ECO:0007669"/>
    <property type="project" value="Ensembl"/>
</dbReference>
<dbReference type="GeneTree" id="ENSGT00530000063751"/>
<evidence type="ECO:0000313" key="11">
    <source>
        <dbReference type="Ensembl" id="ENSMFAP00000059767.1"/>
    </source>
</evidence>
<dbReference type="Bgee" id="ENSMFAG00000033337">
    <property type="expression patterns" value="Expressed in liver and 5 other cell types or tissues"/>
</dbReference>
<dbReference type="InterPro" id="IPR036024">
    <property type="entry name" value="Somatomedin_B-like_dom_sf"/>
</dbReference>
<evidence type="ECO:0000256" key="7">
    <source>
        <dbReference type="PROSITE-ProRule" id="PRU01011"/>
    </source>
</evidence>
<dbReference type="GO" id="GO:0045861">
    <property type="term" value="P:negative regulation of proteolysis"/>
    <property type="evidence" value="ECO:0007669"/>
    <property type="project" value="Ensembl"/>
</dbReference>
<evidence type="ECO:0000256" key="8">
    <source>
        <dbReference type="SAM" id="MobiDB-lite"/>
    </source>
</evidence>
<feature type="compositionally biased region" description="Polar residues" evidence="8">
    <location>
        <begin position="415"/>
        <end position="424"/>
    </location>
</feature>
<dbReference type="GO" id="GO:0030198">
    <property type="term" value="P:extracellular matrix organization"/>
    <property type="evidence" value="ECO:0007669"/>
    <property type="project" value="Ensembl"/>
</dbReference>
<dbReference type="GO" id="GO:0035987">
    <property type="term" value="P:endodermal cell differentiation"/>
    <property type="evidence" value="ECO:0007669"/>
    <property type="project" value="Ensembl"/>
</dbReference>
<evidence type="ECO:0000256" key="4">
    <source>
        <dbReference type="ARBA" id="ARBA00022737"/>
    </source>
</evidence>
<dbReference type="GO" id="GO:0031012">
    <property type="term" value="C:extracellular matrix"/>
    <property type="evidence" value="ECO:0007669"/>
    <property type="project" value="Ensembl"/>
</dbReference>
<dbReference type="CDD" id="cd00094">
    <property type="entry name" value="HX"/>
    <property type="match status" value="1"/>
</dbReference>
<dbReference type="PROSITE" id="PS00524">
    <property type="entry name" value="SMB_1"/>
    <property type="match status" value="1"/>
</dbReference>
<feature type="region of interest" description="Disordered" evidence="8">
    <location>
        <begin position="88"/>
        <end position="153"/>
    </location>
</feature>
<dbReference type="GO" id="GO:0005615">
    <property type="term" value="C:extracellular space"/>
    <property type="evidence" value="ECO:0007669"/>
    <property type="project" value="Ensembl"/>
</dbReference>
<keyword evidence="4" id="KW-0677">Repeat</keyword>
<dbReference type="GO" id="GO:0005178">
    <property type="term" value="F:integrin binding"/>
    <property type="evidence" value="ECO:0007669"/>
    <property type="project" value="Ensembl"/>
</dbReference>